<dbReference type="EMBL" id="VBUU01000060">
    <property type="protein sequence ID" value="TLF92386.1"/>
    <property type="molecule type" value="Genomic_DNA"/>
</dbReference>
<evidence type="ECO:0000313" key="2">
    <source>
        <dbReference type="EMBL" id="TLF72734.1"/>
    </source>
</evidence>
<sequence>MAFVVGMLIYLAFDADSGPLVTAIIAAGLASPLIAKLMNQSNLASGIAAAATVVSLLLGAGIGNQISKHREQSTVDSEFHRKVTLTIQHLFGYNNFAREASIVVPSSDEAVRDRVLANPFSGIDTENTAANAPHIWQMGGVAVRIEIFNGSRDPVRLSDLRVDVSQADRVAGTTFVGSETGGATEPPQTIYFDLSKDTIARTEEGKEYFADNNVTIDSGENEVLVVKLLAGHGFQNVRLVATLLGGKQTRTIPAPSGSDRIRLVSNCANDLPGGYVRVLGDSGQFEFSPIAPGSAPRLTGCAGN</sequence>
<dbReference type="Proteomes" id="UP000308349">
    <property type="component" value="Unassembled WGS sequence"/>
</dbReference>
<proteinExistence type="predicted"/>
<name>A0A5R8P567_9NOCA</name>
<dbReference type="AlphaFoldDB" id="A0A5R8P567"/>
<dbReference type="RefSeq" id="WP_138453016.1">
    <property type="nucleotide sequence ID" value="NZ_JADLSC010000006.1"/>
</dbReference>
<keyword evidence="1" id="KW-0812">Transmembrane</keyword>
<feature type="transmembrane region" description="Helical" evidence="1">
    <location>
        <begin position="46"/>
        <end position="63"/>
    </location>
</feature>
<dbReference type="EMBL" id="VBUT01000015">
    <property type="protein sequence ID" value="TLF72734.1"/>
    <property type="molecule type" value="Genomic_DNA"/>
</dbReference>
<comment type="caution">
    <text evidence="3">The sequence shown here is derived from an EMBL/GenBank/DDBJ whole genome shotgun (WGS) entry which is preliminary data.</text>
</comment>
<evidence type="ECO:0000313" key="3">
    <source>
        <dbReference type="EMBL" id="TLF92386.1"/>
    </source>
</evidence>
<accession>A0A5R8P567</accession>
<evidence type="ECO:0000256" key="1">
    <source>
        <dbReference type="SAM" id="Phobius"/>
    </source>
</evidence>
<keyword evidence="1" id="KW-1133">Transmembrane helix</keyword>
<evidence type="ECO:0000313" key="5">
    <source>
        <dbReference type="Proteomes" id="UP000308349"/>
    </source>
</evidence>
<protein>
    <submittedName>
        <fullName evidence="3">Uncharacterized protein</fullName>
    </submittedName>
</protein>
<gene>
    <name evidence="2" type="ORF">FEK34_28785</name>
    <name evidence="3" type="ORF">FEK35_30640</name>
</gene>
<dbReference type="Proteomes" id="UP000306378">
    <property type="component" value="Unassembled WGS sequence"/>
</dbReference>
<keyword evidence="1" id="KW-0472">Membrane</keyword>
<evidence type="ECO:0000313" key="4">
    <source>
        <dbReference type="Proteomes" id="UP000306378"/>
    </source>
</evidence>
<reference evidence="4 5" key="1">
    <citation type="submission" date="2019-05" db="EMBL/GenBank/DDBJ databases">
        <title>Genomes sequences of two Nocardia cyriacigeorgica environmental isolates, type strains Nocardia asteroides ATCC 19247 and Nocardia cyriacigeorgica DSM 44484.</title>
        <authorList>
            <person name="Vautrin F."/>
            <person name="Bergeron E."/>
            <person name="Dubost A."/>
            <person name="Abrouk D."/>
            <person name="Rodriguez Nava V."/>
            <person name="Pujic P."/>
        </authorList>
    </citation>
    <scope>NUCLEOTIDE SEQUENCE [LARGE SCALE GENOMIC DNA]</scope>
    <source>
        <strain evidence="3 5">EML 1456</strain>
        <strain evidence="2 4">EML 446</strain>
    </source>
</reference>
<organism evidence="3 5">
    <name type="scientific">Nocardia cyriacigeorgica</name>
    <dbReference type="NCBI Taxonomy" id="135487"/>
    <lineage>
        <taxon>Bacteria</taxon>
        <taxon>Bacillati</taxon>
        <taxon>Actinomycetota</taxon>
        <taxon>Actinomycetes</taxon>
        <taxon>Mycobacteriales</taxon>
        <taxon>Nocardiaceae</taxon>
        <taxon>Nocardia</taxon>
    </lineage>
</organism>